<evidence type="ECO:0000313" key="1">
    <source>
        <dbReference type="EMBL" id="PUE91308.1"/>
    </source>
</evidence>
<comment type="caution">
    <text evidence="1">The sequence shown here is derived from an EMBL/GenBank/DDBJ whole genome shotgun (WGS) entry which is preliminary data.</text>
</comment>
<dbReference type="EMBL" id="PYJH01000046">
    <property type="protein sequence ID" value="PUE91308.1"/>
    <property type="molecule type" value="Genomic_DNA"/>
</dbReference>
<sequence>MCGLQAADRWIQAWSQDDRMPAGCVMDESWRARVSGCRHVDCRAGAVCPSVLAAAGFDRPQ</sequence>
<organism evidence="1 2">
    <name type="scientific">Xanthomonas campestris pv. malvacearum</name>
    <dbReference type="NCBI Taxonomy" id="86040"/>
    <lineage>
        <taxon>Bacteria</taxon>
        <taxon>Pseudomonadati</taxon>
        <taxon>Pseudomonadota</taxon>
        <taxon>Gammaproteobacteria</taxon>
        <taxon>Lysobacterales</taxon>
        <taxon>Lysobacteraceae</taxon>
        <taxon>Xanthomonas</taxon>
    </lineage>
</organism>
<protein>
    <submittedName>
        <fullName evidence="1">Uncharacterized protein</fullName>
    </submittedName>
</protein>
<accession>A0AA44YZP5</accession>
<dbReference type="AlphaFoldDB" id="A0AA44YZP5"/>
<reference evidence="1 2" key="1">
    <citation type="submission" date="2018-03" db="EMBL/GenBank/DDBJ databases">
        <title>Sequencing of reference strains of Xanthomonas.</title>
        <authorList>
            <person name="Studholme D.J."/>
            <person name="Vicente J."/>
            <person name="Sarris P."/>
        </authorList>
    </citation>
    <scope>NUCLEOTIDE SEQUENCE [LARGE SCALE GENOMIC DNA]</scope>
    <source>
        <strain evidence="1 2">WHRI 5232</strain>
    </source>
</reference>
<evidence type="ECO:0000313" key="2">
    <source>
        <dbReference type="Proteomes" id="UP000251513"/>
    </source>
</evidence>
<name>A0AA44YZP5_XANCM</name>
<gene>
    <name evidence="1" type="ORF">C7T86_18155</name>
</gene>
<dbReference type="Proteomes" id="UP000251513">
    <property type="component" value="Unassembled WGS sequence"/>
</dbReference>
<proteinExistence type="predicted"/>